<evidence type="ECO:0000313" key="2">
    <source>
        <dbReference type="Proteomes" id="UP000011115"/>
    </source>
</evidence>
<keyword evidence="2" id="KW-1185">Reference proteome</keyword>
<name>M1DKI9_SOLTU</name>
<sequence length="129" mass="14225">MPTFMGCLALYEPSRGLWDEVGPGVDSAYPPQAPPQDMVPFTARMGFHEGCHGSADHSATLVGIADQLDDSPFGVIHRRLAPSFGIVVLWVIGRHSTSSQNFLAMRRLLPFFVDLILSFRLITLEQKAK</sequence>
<reference evidence="2" key="1">
    <citation type="journal article" date="2011" name="Nature">
        <title>Genome sequence and analysis of the tuber crop potato.</title>
        <authorList>
            <consortium name="The Potato Genome Sequencing Consortium"/>
        </authorList>
    </citation>
    <scope>NUCLEOTIDE SEQUENCE [LARGE SCALE GENOMIC DNA]</scope>
    <source>
        <strain evidence="2">cv. DM1-3 516 R44</strain>
    </source>
</reference>
<dbReference type="Proteomes" id="UP000011115">
    <property type="component" value="Unassembled WGS sequence"/>
</dbReference>
<dbReference type="Gramene" id="PGSC0003DMT400090503">
    <property type="protein sequence ID" value="PGSC0003DMT400090503"/>
    <property type="gene ID" value="PGSC0003DMG400040074"/>
</dbReference>
<dbReference type="InParanoid" id="M1DKI9"/>
<dbReference type="AlphaFoldDB" id="M1DKI9"/>
<dbReference type="PaxDb" id="4113-PGSC0003DMT400090503"/>
<accession>M1DKI9</accession>
<protein>
    <submittedName>
        <fullName evidence="1">Uncharacterized protein</fullName>
    </submittedName>
</protein>
<evidence type="ECO:0000313" key="1">
    <source>
        <dbReference type="EnsemblPlants" id="PGSC0003DMT400090503"/>
    </source>
</evidence>
<reference evidence="1" key="2">
    <citation type="submission" date="2015-06" db="UniProtKB">
        <authorList>
            <consortium name="EnsemblPlants"/>
        </authorList>
    </citation>
    <scope>IDENTIFICATION</scope>
    <source>
        <strain evidence="1">DM1-3 516 R44</strain>
    </source>
</reference>
<dbReference type="HOGENOM" id="CLU_129007_2_1_1"/>
<organism evidence="1 2">
    <name type="scientific">Solanum tuberosum</name>
    <name type="common">Potato</name>
    <dbReference type="NCBI Taxonomy" id="4113"/>
    <lineage>
        <taxon>Eukaryota</taxon>
        <taxon>Viridiplantae</taxon>
        <taxon>Streptophyta</taxon>
        <taxon>Embryophyta</taxon>
        <taxon>Tracheophyta</taxon>
        <taxon>Spermatophyta</taxon>
        <taxon>Magnoliopsida</taxon>
        <taxon>eudicotyledons</taxon>
        <taxon>Gunneridae</taxon>
        <taxon>Pentapetalae</taxon>
        <taxon>asterids</taxon>
        <taxon>lamiids</taxon>
        <taxon>Solanales</taxon>
        <taxon>Solanaceae</taxon>
        <taxon>Solanoideae</taxon>
        <taxon>Solaneae</taxon>
        <taxon>Solanum</taxon>
    </lineage>
</organism>
<dbReference type="EnsemblPlants" id="PGSC0003DMT400090503">
    <property type="protein sequence ID" value="PGSC0003DMT400090503"/>
    <property type="gene ID" value="PGSC0003DMG400040074"/>
</dbReference>
<proteinExistence type="predicted"/>